<evidence type="ECO:0000256" key="3">
    <source>
        <dbReference type="ARBA" id="ARBA00023169"/>
    </source>
</evidence>
<evidence type="ECO:0000256" key="2">
    <source>
        <dbReference type="ARBA" id="ARBA00022679"/>
    </source>
</evidence>
<evidence type="ECO:0000313" key="9">
    <source>
        <dbReference type="EMBL" id="GGW55149.1"/>
    </source>
</evidence>
<evidence type="ECO:0000259" key="6">
    <source>
        <dbReference type="Pfam" id="PF17101"/>
    </source>
</evidence>
<feature type="domain" description="Stealth protein CR3 conserved region 3" evidence="7">
    <location>
        <begin position="474"/>
        <end position="522"/>
    </location>
</feature>
<dbReference type="Pfam" id="PF17103">
    <property type="entry name" value="Stealth_CR4"/>
    <property type="match status" value="1"/>
</dbReference>
<dbReference type="RefSeq" id="WP_190016298.1">
    <property type="nucleotide sequence ID" value="NZ_BMUE01000007.1"/>
</dbReference>
<sequence>MPSRLKTAGERLLPAPVRERREREREELLRRTEAEAAERKRRVAEHEHAAEIAARRARLLRGDADLSEIRVEGRTYVGRRVRSFTAAGASARNLSLVADALDHAGVRYFLVPGRSPLRHVVGVRLRDRKALLDAMRELHASTALYAMKPGKKAWPAEAALYADGALPAALKKNDTIRFGEILLGPADQVLADLSQGCDVEFWREGDELDDARENGDERAAERIEALRTQAPPALLRGSLVAPRANAVSDVLPADALEPATREISGRTYPTWADFFRPTIDAVEFPVDVVYTWVDGNDPLHAAKRQAHRGGAAPRIHARETGASRYTSHDELKYSLRSLQMYAPFVRTVYLVTDGQTPDWLDTGAAGIRVIDHKDIFSDPTALPVFNSHAIGTQLHHIDGLSEHYLYFNDDVFLGRPVTAGHFFHGNGIAKLPFSPFQLGLGAPHPDEPAPNSAGKNVRRLLLGEHARFTVNKFMHTPHPQIRSVMRDIEERFAEDVERTSHSRFRATTDIAMGASLHHHHAYLTGRAVPGTFKLRYVDVARPDAADRMAELLATRGFDFFCLNDVNTPADRQDHIAGQLRAFLESYFPFPSRYERPTPRSSAA</sequence>
<evidence type="ECO:0000259" key="7">
    <source>
        <dbReference type="Pfam" id="PF17102"/>
    </source>
</evidence>
<dbReference type="AlphaFoldDB" id="A0A918JAU4"/>
<feature type="domain" description="Stealth protein CR1 conserved region 1" evidence="6">
    <location>
        <begin position="284"/>
        <end position="306"/>
    </location>
</feature>
<evidence type="ECO:0000313" key="10">
    <source>
        <dbReference type="Proteomes" id="UP000620224"/>
    </source>
</evidence>
<comment type="caution">
    <text evidence="9">The sequence shown here is derived from an EMBL/GenBank/DDBJ whole genome shotgun (WGS) entry which is preliminary data.</text>
</comment>
<dbReference type="Pfam" id="PF17102">
    <property type="entry name" value="Stealth_CR3"/>
    <property type="match status" value="1"/>
</dbReference>
<feature type="region of interest" description="Disordered" evidence="4">
    <location>
        <begin position="1"/>
        <end position="27"/>
    </location>
</feature>
<feature type="domain" description="Stealth protein CR2 conserved region 2" evidence="5">
    <location>
        <begin position="324"/>
        <end position="429"/>
    </location>
</feature>
<dbReference type="InterPro" id="IPR047141">
    <property type="entry name" value="Stealth"/>
</dbReference>
<gene>
    <name evidence="9" type="ORF">GCM10010503_35210</name>
</gene>
<dbReference type="GO" id="GO:0016772">
    <property type="term" value="F:transferase activity, transferring phosphorus-containing groups"/>
    <property type="evidence" value="ECO:0007669"/>
    <property type="project" value="InterPro"/>
</dbReference>
<evidence type="ECO:0000259" key="8">
    <source>
        <dbReference type="Pfam" id="PF17103"/>
    </source>
</evidence>
<name>A0A918JAU4_9ACTN</name>
<keyword evidence="3" id="KW-0270">Exopolysaccharide synthesis</keyword>
<organism evidence="9 10">
    <name type="scientific">Streptomyces lucensis JCM 4490</name>
    <dbReference type="NCBI Taxonomy" id="1306176"/>
    <lineage>
        <taxon>Bacteria</taxon>
        <taxon>Bacillati</taxon>
        <taxon>Actinomycetota</taxon>
        <taxon>Actinomycetes</taxon>
        <taxon>Kitasatosporales</taxon>
        <taxon>Streptomycetaceae</taxon>
        <taxon>Streptomyces</taxon>
    </lineage>
</organism>
<evidence type="ECO:0000256" key="4">
    <source>
        <dbReference type="SAM" id="MobiDB-lite"/>
    </source>
</evidence>
<dbReference type="PANTHER" id="PTHR24045">
    <property type="match status" value="1"/>
</dbReference>
<dbReference type="Pfam" id="PF11380">
    <property type="entry name" value="Stealth_CR2"/>
    <property type="match status" value="1"/>
</dbReference>
<keyword evidence="10" id="KW-1185">Reference proteome</keyword>
<reference evidence="9" key="2">
    <citation type="submission" date="2020-09" db="EMBL/GenBank/DDBJ databases">
        <authorList>
            <person name="Sun Q."/>
            <person name="Ohkuma M."/>
        </authorList>
    </citation>
    <scope>NUCLEOTIDE SEQUENCE</scope>
    <source>
        <strain evidence="9">JCM 4490</strain>
    </source>
</reference>
<proteinExistence type="inferred from homology"/>
<dbReference type="InterPro" id="IPR031357">
    <property type="entry name" value="Stealth_CR3"/>
</dbReference>
<feature type="domain" description="Stealth protein CR4 conserved region 4" evidence="8">
    <location>
        <begin position="550"/>
        <end position="600"/>
    </location>
</feature>
<accession>A0A918JAU4</accession>
<dbReference type="PANTHER" id="PTHR24045:SF0">
    <property type="entry name" value="N-ACETYLGLUCOSAMINE-1-PHOSPHOTRANSFERASE SUBUNITS ALPHA_BETA"/>
    <property type="match status" value="1"/>
</dbReference>
<comment type="similarity">
    <text evidence="1">Belongs to the stealth family.</text>
</comment>
<dbReference type="Proteomes" id="UP000620224">
    <property type="component" value="Unassembled WGS sequence"/>
</dbReference>
<evidence type="ECO:0000259" key="5">
    <source>
        <dbReference type="Pfam" id="PF11380"/>
    </source>
</evidence>
<feature type="compositionally biased region" description="Basic and acidic residues" evidence="4">
    <location>
        <begin position="17"/>
        <end position="27"/>
    </location>
</feature>
<evidence type="ECO:0000256" key="1">
    <source>
        <dbReference type="ARBA" id="ARBA00007583"/>
    </source>
</evidence>
<dbReference type="InterPro" id="IPR031358">
    <property type="entry name" value="Stealth_CR1"/>
</dbReference>
<dbReference type="GO" id="GO:0000271">
    <property type="term" value="P:polysaccharide biosynthetic process"/>
    <property type="evidence" value="ECO:0007669"/>
    <property type="project" value="UniProtKB-KW"/>
</dbReference>
<dbReference type="Pfam" id="PF17101">
    <property type="entry name" value="Stealth_CR1"/>
    <property type="match status" value="1"/>
</dbReference>
<dbReference type="EMBL" id="BMUE01000007">
    <property type="protein sequence ID" value="GGW55149.1"/>
    <property type="molecule type" value="Genomic_DNA"/>
</dbReference>
<protein>
    <submittedName>
        <fullName evidence="9">Exopolysaccharide phosphotransferase</fullName>
    </submittedName>
</protein>
<keyword evidence="2" id="KW-0808">Transferase</keyword>
<dbReference type="InterPro" id="IPR031356">
    <property type="entry name" value="Stealth_CR4"/>
</dbReference>
<dbReference type="InterPro" id="IPR021520">
    <property type="entry name" value="Stealth_CR2"/>
</dbReference>
<reference evidence="9" key="1">
    <citation type="journal article" date="2014" name="Int. J. Syst. Evol. Microbiol.">
        <title>Complete genome sequence of Corynebacterium casei LMG S-19264T (=DSM 44701T), isolated from a smear-ripened cheese.</title>
        <authorList>
            <consortium name="US DOE Joint Genome Institute (JGI-PGF)"/>
            <person name="Walter F."/>
            <person name="Albersmeier A."/>
            <person name="Kalinowski J."/>
            <person name="Ruckert C."/>
        </authorList>
    </citation>
    <scope>NUCLEOTIDE SEQUENCE</scope>
    <source>
        <strain evidence="9">JCM 4490</strain>
    </source>
</reference>